<dbReference type="KEGG" id="acr:Acry_2567"/>
<dbReference type="HOGENOM" id="CLU_016047_0_3_5"/>
<feature type="domain" description="ABC transmembrane type-1" evidence="6">
    <location>
        <begin position="81"/>
        <end position="293"/>
    </location>
</feature>
<feature type="transmembrane region" description="Helical" evidence="5">
    <location>
        <begin position="211"/>
        <end position="231"/>
    </location>
</feature>
<dbReference type="STRING" id="349163.Acry_2567"/>
<dbReference type="PANTHER" id="PTHR43759:SF1">
    <property type="entry name" value="GLUCOSE IMPORT SYSTEM PERMEASE PROTEIN GLCT"/>
    <property type="match status" value="1"/>
</dbReference>
<reference evidence="7 8" key="1">
    <citation type="submission" date="2007-05" db="EMBL/GenBank/DDBJ databases">
        <title>Complete sequence of chromosome of Acidiphilium cryptum JF-5.</title>
        <authorList>
            <consortium name="US DOE Joint Genome Institute"/>
            <person name="Copeland A."/>
            <person name="Lucas S."/>
            <person name="Lapidus A."/>
            <person name="Barry K."/>
            <person name="Detter J.C."/>
            <person name="Glavina del Rio T."/>
            <person name="Hammon N."/>
            <person name="Israni S."/>
            <person name="Dalin E."/>
            <person name="Tice H."/>
            <person name="Pitluck S."/>
            <person name="Sims D."/>
            <person name="Brettin T."/>
            <person name="Bruce D."/>
            <person name="Han C."/>
            <person name="Schmutz J."/>
            <person name="Larimer F."/>
            <person name="Land M."/>
            <person name="Hauser L."/>
            <person name="Kyrpides N."/>
            <person name="Kim E."/>
            <person name="Magnuson T."/>
            <person name="Richardson P."/>
        </authorList>
    </citation>
    <scope>NUCLEOTIDE SEQUENCE [LARGE SCALE GENOMIC DNA]</scope>
    <source>
        <strain evidence="7 8">JF-5</strain>
    </source>
</reference>
<keyword evidence="3 5" id="KW-1133">Transmembrane helix</keyword>
<sequence length="308" mass="34281">MSETVIDGQTHPARVTRRGTVLPYLLSLPALLVCIGILVPFFTAAYYSLEAYNMAFPAGRHFVGIGNYIDLFTSSDFLHTIAVSMIYMGASVILELLLGLGIAMLLRERTRINNIISVALLLPLMVAPVIASLIWKLMTNPNFGVYAWIVNGLGFTGFRWASDPSTAMFSVVLIDIWVNTPFIMILLLAGLRSLPTQPFEAARLDGVPARFVFFRITLPMLMPYIITATLFRLLSAIQEFSIVYGMTQGGPGNALMVFQVRAYVDFYQNTNVGRSAAILMVLWAITFVLSKLFVNQWHKMRERNHAGA</sequence>
<protein>
    <submittedName>
        <fullName evidence="7">Carbohydrate ABC transporter membrane protein 1, CUT1 family</fullName>
    </submittedName>
</protein>
<dbReference type="InterPro" id="IPR035906">
    <property type="entry name" value="MetI-like_sf"/>
</dbReference>
<gene>
    <name evidence="7" type="ordered locus">Acry_2567</name>
</gene>
<feature type="transmembrane region" description="Helical" evidence="5">
    <location>
        <begin position="118"/>
        <end position="137"/>
    </location>
</feature>
<dbReference type="InterPro" id="IPR000515">
    <property type="entry name" value="MetI-like"/>
</dbReference>
<organism evidence="7 8">
    <name type="scientific">Acidiphilium cryptum (strain JF-5)</name>
    <dbReference type="NCBI Taxonomy" id="349163"/>
    <lineage>
        <taxon>Bacteria</taxon>
        <taxon>Pseudomonadati</taxon>
        <taxon>Pseudomonadota</taxon>
        <taxon>Alphaproteobacteria</taxon>
        <taxon>Acetobacterales</taxon>
        <taxon>Acidocellaceae</taxon>
        <taxon>Acidiphilium</taxon>
    </lineage>
</organism>
<dbReference type="PANTHER" id="PTHR43759">
    <property type="entry name" value="TREHALOSE TRANSPORT SYSTEM PERMEASE PROTEIN SUGA"/>
    <property type="match status" value="1"/>
</dbReference>
<dbReference type="Pfam" id="PF00528">
    <property type="entry name" value="BPD_transp_1"/>
    <property type="match status" value="1"/>
</dbReference>
<evidence type="ECO:0000256" key="4">
    <source>
        <dbReference type="ARBA" id="ARBA00023136"/>
    </source>
</evidence>
<dbReference type="eggNOG" id="COG1175">
    <property type="taxonomic scope" value="Bacteria"/>
</dbReference>
<evidence type="ECO:0000256" key="1">
    <source>
        <dbReference type="ARBA" id="ARBA00004651"/>
    </source>
</evidence>
<comment type="subcellular location">
    <subcellularLocation>
        <location evidence="1 5">Cell membrane</location>
        <topology evidence="1 5">Multi-pass membrane protein</topology>
    </subcellularLocation>
</comment>
<keyword evidence="5" id="KW-0813">Transport</keyword>
<dbReference type="PROSITE" id="PS50928">
    <property type="entry name" value="ABC_TM1"/>
    <property type="match status" value="1"/>
</dbReference>
<evidence type="ECO:0000256" key="2">
    <source>
        <dbReference type="ARBA" id="ARBA00022692"/>
    </source>
</evidence>
<comment type="similarity">
    <text evidence="5">Belongs to the binding-protein-dependent transport system permease family.</text>
</comment>
<feature type="transmembrane region" description="Helical" evidence="5">
    <location>
        <begin position="81"/>
        <end position="106"/>
    </location>
</feature>
<dbReference type="GO" id="GO:0055085">
    <property type="term" value="P:transmembrane transport"/>
    <property type="evidence" value="ECO:0007669"/>
    <property type="project" value="InterPro"/>
</dbReference>
<accession>A5G1M6</accession>
<name>A5G1M6_ACICJ</name>
<feature type="transmembrane region" description="Helical" evidence="5">
    <location>
        <begin position="143"/>
        <end position="161"/>
    </location>
</feature>
<dbReference type="SUPFAM" id="SSF161098">
    <property type="entry name" value="MetI-like"/>
    <property type="match status" value="1"/>
</dbReference>
<dbReference type="AlphaFoldDB" id="A5G1M6"/>
<evidence type="ECO:0000256" key="5">
    <source>
        <dbReference type="RuleBase" id="RU363032"/>
    </source>
</evidence>
<feature type="transmembrane region" description="Helical" evidence="5">
    <location>
        <begin position="21"/>
        <end position="47"/>
    </location>
</feature>
<evidence type="ECO:0000313" key="7">
    <source>
        <dbReference type="EMBL" id="ABQ31758.1"/>
    </source>
</evidence>
<dbReference type="RefSeq" id="WP_007422614.1">
    <property type="nucleotide sequence ID" value="NC_009484.1"/>
</dbReference>
<dbReference type="CDD" id="cd06261">
    <property type="entry name" value="TM_PBP2"/>
    <property type="match status" value="1"/>
</dbReference>
<feature type="transmembrane region" description="Helical" evidence="5">
    <location>
        <begin position="243"/>
        <end position="264"/>
    </location>
</feature>
<dbReference type="EMBL" id="CP000697">
    <property type="protein sequence ID" value="ABQ31758.1"/>
    <property type="molecule type" value="Genomic_DNA"/>
</dbReference>
<keyword evidence="4 5" id="KW-0472">Membrane</keyword>
<evidence type="ECO:0000313" key="8">
    <source>
        <dbReference type="Proteomes" id="UP000000245"/>
    </source>
</evidence>
<keyword evidence="8" id="KW-1185">Reference proteome</keyword>
<feature type="transmembrane region" description="Helical" evidence="5">
    <location>
        <begin position="276"/>
        <end position="294"/>
    </location>
</feature>
<evidence type="ECO:0000259" key="6">
    <source>
        <dbReference type="PROSITE" id="PS50928"/>
    </source>
</evidence>
<feature type="transmembrane region" description="Helical" evidence="5">
    <location>
        <begin position="168"/>
        <end position="191"/>
    </location>
</feature>
<proteinExistence type="inferred from homology"/>
<dbReference type="Proteomes" id="UP000000245">
    <property type="component" value="Chromosome"/>
</dbReference>
<keyword evidence="2 5" id="KW-0812">Transmembrane</keyword>
<evidence type="ECO:0000256" key="3">
    <source>
        <dbReference type="ARBA" id="ARBA00022989"/>
    </source>
</evidence>
<dbReference type="Gene3D" id="1.10.3720.10">
    <property type="entry name" value="MetI-like"/>
    <property type="match status" value="1"/>
</dbReference>
<dbReference type="InterPro" id="IPR052730">
    <property type="entry name" value="Sugar_ABC_transporter"/>
</dbReference>
<dbReference type="GO" id="GO:0005886">
    <property type="term" value="C:plasma membrane"/>
    <property type="evidence" value="ECO:0007669"/>
    <property type="project" value="UniProtKB-SubCell"/>
</dbReference>